<evidence type="ECO:0000256" key="2">
    <source>
        <dbReference type="ARBA" id="ARBA00022741"/>
    </source>
</evidence>
<feature type="domain" description="Protein kinase" evidence="6">
    <location>
        <begin position="128"/>
        <end position="398"/>
    </location>
</feature>
<name>A0A6B0SQG5_9EURY</name>
<dbReference type="InterPro" id="IPR011009">
    <property type="entry name" value="Kinase-like_dom_sf"/>
</dbReference>
<keyword evidence="8" id="KW-1185">Reference proteome</keyword>
<dbReference type="OrthoDB" id="117685at2157"/>
<dbReference type="PROSITE" id="PS00108">
    <property type="entry name" value="PROTEIN_KINASE_ST"/>
    <property type="match status" value="1"/>
</dbReference>
<evidence type="ECO:0000313" key="7">
    <source>
        <dbReference type="EMBL" id="MXR40717.1"/>
    </source>
</evidence>
<dbReference type="PANTHER" id="PTHR43289:SF6">
    <property type="entry name" value="SERINE_THREONINE-PROTEIN KINASE NEKL-3"/>
    <property type="match status" value="1"/>
</dbReference>
<keyword evidence="2" id="KW-0547">Nucleotide-binding</keyword>
<sequence>MSDDTELTWEEIREQFTDRVVRLGGSDQSDQPATTTAGTRVSDVPGTEPAETAQPDATATELTRSANSAESQHPESNDEVGRSADPDTATEAGDAAGASLSRSTNEPTAIPSPPTFDAPLGKDGYVVERLHPGRREDKLTRVYKAEHPDIDDPVVLKGPNLTATRNREDLQPIVDEAKKWRRFADADHVVTLLNSGDSVRNPWIVMEYMDGGDLTERIGELSIEQALWTGICIVYGVYRAHRQGVQHLDIKPSNVLFTSMEDAWDIPKVGDWGESQTVETDESSTTFTPKYAAPEQHLHDDRSLARDLGIEWERFDSSTTEIDQYQLGVVIYELLTGTFPFETDEYRLGHAKFEYEPQPPSELVDDLPSSLDEPILKALQRDPHDRHPDVSLFLRELTVGYDDVVDRSVSFRRVNTNGWTTNGT</sequence>
<gene>
    <name evidence="7" type="ORF">GRX01_05090</name>
</gene>
<evidence type="ECO:0000259" key="6">
    <source>
        <dbReference type="PROSITE" id="PS50011"/>
    </source>
</evidence>
<dbReference type="Gene3D" id="3.30.200.20">
    <property type="entry name" value="Phosphorylase Kinase, domain 1"/>
    <property type="match status" value="1"/>
</dbReference>
<comment type="caution">
    <text evidence="7">The sequence shown here is derived from an EMBL/GenBank/DDBJ whole genome shotgun (WGS) entry which is preliminary data.</text>
</comment>
<dbReference type="SUPFAM" id="SSF56112">
    <property type="entry name" value="Protein kinase-like (PK-like)"/>
    <property type="match status" value="1"/>
</dbReference>
<keyword evidence="3 7" id="KW-0418">Kinase</keyword>
<dbReference type="Pfam" id="PF00069">
    <property type="entry name" value="Pkinase"/>
    <property type="match status" value="1"/>
</dbReference>
<dbReference type="GO" id="GO:0005524">
    <property type="term" value="F:ATP binding"/>
    <property type="evidence" value="ECO:0007669"/>
    <property type="project" value="UniProtKB-KW"/>
</dbReference>
<evidence type="ECO:0000256" key="1">
    <source>
        <dbReference type="ARBA" id="ARBA00022679"/>
    </source>
</evidence>
<dbReference type="SMART" id="SM00220">
    <property type="entry name" value="S_TKc"/>
    <property type="match status" value="1"/>
</dbReference>
<evidence type="ECO:0000256" key="5">
    <source>
        <dbReference type="SAM" id="MobiDB-lite"/>
    </source>
</evidence>
<dbReference type="PROSITE" id="PS50011">
    <property type="entry name" value="PROTEIN_KINASE_DOM"/>
    <property type="match status" value="1"/>
</dbReference>
<dbReference type="PANTHER" id="PTHR43289">
    <property type="entry name" value="MITOGEN-ACTIVATED PROTEIN KINASE KINASE KINASE 20-RELATED"/>
    <property type="match status" value="1"/>
</dbReference>
<dbReference type="Gene3D" id="1.10.510.10">
    <property type="entry name" value="Transferase(Phosphotransferase) domain 1"/>
    <property type="match status" value="1"/>
</dbReference>
<organism evidence="7 8">
    <name type="scientific">Halobaculum saliterrae</name>
    <dbReference type="NCBI Taxonomy" id="2073113"/>
    <lineage>
        <taxon>Archaea</taxon>
        <taxon>Methanobacteriati</taxon>
        <taxon>Methanobacteriota</taxon>
        <taxon>Stenosarchaea group</taxon>
        <taxon>Halobacteria</taxon>
        <taxon>Halobacteriales</taxon>
        <taxon>Haloferacaceae</taxon>
        <taxon>Halobaculum</taxon>
    </lineage>
</organism>
<proteinExistence type="predicted"/>
<dbReference type="InterPro" id="IPR008271">
    <property type="entry name" value="Ser/Thr_kinase_AS"/>
</dbReference>
<dbReference type="EMBL" id="WUUS01000003">
    <property type="protein sequence ID" value="MXR40717.1"/>
    <property type="molecule type" value="Genomic_DNA"/>
</dbReference>
<dbReference type="Proteomes" id="UP000437065">
    <property type="component" value="Unassembled WGS sequence"/>
</dbReference>
<reference evidence="7 8" key="1">
    <citation type="submission" date="2019-12" db="EMBL/GenBank/DDBJ databases">
        <title>Isolation and characterization of three novel carbon monoxide-oxidizing members of Halobacteria from salione crusts and soils.</title>
        <authorList>
            <person name="Myers M.R."/>
            <person name="King G.M."/>
        </authorList>
    </citation>
    <scope>NUCLEOTIDE SEQUENCE [LARGE SCALE GENOMIC DNA]</scope>
    <source>
        <strain evidence="7 8">WSA2</strain>
    </source>
</reference>
<keyword evidence="4" id="KW-0067">ATP-binding</keyword>
<dbReference type="GO" id="GO:0004674">
    <property type="term" value="F:protein serine/threonine kinase activity"/>
    <property type="evidence" value="ECO:0007669"/>
    <property type="project" value="TreeGrafter"/>
</dbReference>
<dbReference type="AlphaFoldDB" id="A0A6B0SQG5"/>
<feature type="region of interest" description="Disordered" evidence="5">
    <location>
        <begin position="19"/>
        <end position="122"/>
    </location>
</feature>
<protein>
    <submittedName>
        <fullName evidence="7">Protein kinase</fullName>
    </submittedName>
</protein>
<feature type="compositionally biased region" description="Polar residues" evidence="5">
    <location>
        <begin position="55"/>
        <end position="71"/>
    </location>
</feature>
<feature type="compositionally biased region" description="Polar residues" evidence="5">
    <location>
        <begin position="26"/>
        <end position="39"/>
    </location>
</feature>
<evidence type="ECO:0000256" key="4">
    <source>
        <dbReference type="ARBA" id="ARBA00022840"/>
    </source>
</evidence>
<evidence type="ECO:0000256" key="3">
    <source>
        <dbReference type="ARBA" id="ARBA00022777"/>
    </source>
</evidence>
<dbReference type="InterPro" id="IPR000719">
    <property type="entry name" value="Prot_kinase_dom"/>
</dbReference>
<evidence type="ECO:0000313" key="8">
    <source>
        <dbReference type="Proteomes" id="UP000437065"/>
    </source>
</evidence>
<accession>A0A6B0SQG5</accession>
<dbReference type="RefSeq" id="WP_159664124.1">
    <property type="nucleotide sequence ID" value="NZ_WUUS01000003.1"/>
</dbReference>
<dbReference type="CDD" id="cd14014">
    <property type="entry name" value="STKc_PknB_like"/>
    <property type="match status" value="1"/>
</dbReference>
<feature type="compositionally biased region" description="Low complexity" evidence="5">
    <location>
        <begin position="86"/>
        <end position="98"/>
    </location>
</feature>
<feature type="compositionally biased region" description="Basic and acidic residues" evidence="5">
    <location>
        <begin position="72"/>
        <end position="85"/>
    </location>
</feature>
<keyword evidence="1" id="KW-0808">Transferase</keyword>